<reference evidence="1 2" key="1">
    <citation type="journal article" date="2022" name="DNA Res.">
        <title>Chromosomal-level genome assembly of the orchid tree Bauhinia variegata (Leguminosae; Cercidoideae) supports the allotetraploid origin hypothesis of Bauhinia.</title>
        <authorList>
            <person name="Zhong Y."/>
            <person name="Chen Y."/>
            <person name="Zheng D."/>
            <person name="Pang J."/>
            <person name="Liu Y."/>
            <person name="Luo S."/>
            <person name="Meng S."/>
            <person name="Qian L."/>
            <person name="Wei D."/>
            <person name="Dai S."/>
            <person name="Zhou R."/>
        </authorList>
    </citation>
    <scope>NUCLEOTIDE SEQUENCE [LARGE SCALE GENOMIC DNA]</scope>
    <source>
        <strain evidence="1">BV-YZ2020</strain>
    </source>
</reference>
<keyword evidence="2" id="KW-1185">Reference proteome</keyword>
<comment type="caution">
    <text evidence="1">The sequence shown here is derived from an EMBL/GenBank/DDBJ whole genome shotgun (WGS) entry which is preliminary data.</text>
</comment>
<protein>
    <submittedName>
        <fullName evidence="1">Uncharacterized protein</fullName>
    </submittedName>
</protein>
<organism evidence="1 2">
    <name type="scientific">Bauhinia variegata</name>
    <name type="common">Purple orchid tree</name>
    <name type="synonym">Phanera variegata</name>
    <dbReference type="NCBI Taxonomy" id="167791"/>
    <lineage>
        <taxon>Eukaryota</taxon>
        <taxon>Viridiplantae</taxon>
        <taxon>Streptophyta</taxon>
        <taxon>Embryophyta</taxon>
        <taxon>Tracheophyta</taxon>
        <taxon>Spermatophyta</taxon>
        <taxon>Magnoliopsida</taxon>
        <taxon>eudicotyledons</taxon>
        <taxon>Gunneridae</taxon>
        <taxon>Pentapetalae</taxon>
        <taxon>rosids</taxon>
        <taxon>fabids</taxon>
        <taxon>Fabales</taxon>
        <taxon>Fabaceae</taxon>
        <taxon>Cercidoideae</taxon>
        <taxon>Cercideae</taxon>
        <taxon>Bauhiniinae</taxon>
        <taxon>Bauhinia</taxon>
    </lineage>
</organism>
<evidence type="ECO:0000313" key="1">
    <source>
        <dbReference type="EMBL" id="KAI4350894.1"/>
    </source>
</evidence>
<dbReference type="EMBL" id="CM039428">
    <property type="protein sequence ID" value="KAI4350894.1"/>
    <property type="molecule type" value="Genomic_DNA"/>
</dbReference>
<sequence length="146" mass="15786">MSAYSTQPTGQWTTGLCGCFEDPGNCFMTCCCPCVTFGQTAEVIDKGITSCGIAGLIYYGLAHCGLGCLYSYTFRSKLRGLYSLPEEPCNDCVVHWCCAACAFCQEYRELKNRGLDPSIGWTGNEVKINKAANYPKAPGVSPGMAR</sequence>
<gene>
    <name evidence="1" type="ORF">L6164_005299</name>
</gene>
<proteinExistence type="predicted"/>
<name>A0ACB9PPX8_BAUVA</name>
<dbReference type="Proteomes" id="UP000828941">
    <property type="component" value="Chromosome 3"/>
</dbReference>
<accession>A0ACB9PPX8</accession>
<evidence type="ECO:0000313" key="2">
    <source>
        <dbReference type="Proteomes" id="UP000828941"/>
    </source>
</evidence>